<feature type="chain" id="PRO_5015985441" description="Lipoprotein LPP20-like domain-containing protein" evidence="1">
    <location>
        <begin position="19"/>
        <end position="262"/>
    </location>
</feature>
<sequence>MKRLILAVLACVSLSVAAQGKDAKPAEPKAQPGVNWAGQVVRATGQGAPDLKAQTPAHARLGAERAALSDALRNLLGQVKGVSVDGTKKMGDLMEKDEVRTRVEGLVRGYKIVNRRYFSDGGVEVEIEVPLALLSDVVDPDTTQMLAVGKPDGDKSATGLVIDARGLKVTPSLMPRLLDEGGKAVYSIDSLSADARKQSGVASYVQSLEDANKSLKAGEKPIVLKAAKVSGADLQLAPEDAKKLAALNTAFLADGKVVIVLN</sequence>
<evidence type="ECO:0000256" key="1">
    <source>
        <dbReference type="SAM" id="SignalP"/>
    </source>
</evidence>
<reference evidence="3 4" key="1">
    <citation type="submission" date="2017-08" db="EMBL/GenBank/DDBJ databases">
        <title>Infants hospitalized years apart are colonized by the same room-sourced microbial strains.</title>
        <authorList>
            <person name="Brooks B."/>
            <person name="Olm M.R."/>
            <person name="Firek B.A."/>
            <person name="Baker R."/>
            <person name="Thomas B.C."/>
            <person name="Morowitz M.J."/>
            <person name="Banfield J.F."/>
        </authorList>
    </citation>
    <scope>NUCLEOTIDE SEQUENCE [LARGE SCALE GENOMIC DNA]</scope>
    <source>
        <strain evidence="3">S2_003_000_R2_14</strain>
    </source>
</reference>
<organism evidence="3 4">
    <name type="scientific">Archangium gephyra</name>
    <dbReference type="NCBI Taxonomy" id="48"/>
    <lineage>
        <taxon>Bacteria</taxon>
        <taxon>Pseudomonadati</taxon>
        <taxon>Myxococcota</taxon>
        <taxon>Myxococcia</taxon>
        <taxon>Myxococcales</taxon>
        <taxon>Cystobacterineae</taxon>
        <taxon>Archangiaceae</taxon>
        <taxon>Archangium</taxon>
    </lineage>
</organism>
<protein>
    <recommendedName>
        <fullName evidence="2">Lipoprotein LPP20-like domain-containing protein</fullName>
    </recommendedName>
</protein>
<dbReference type="EMBL" id="QFQP01000016">
    <property type="protein sequence ID" value="PZR10810.1"/>
    <property type="molecule type" value="Genomic_DNA"/>
</dbReference>
<name>A0A2W5T5Q1_9BACT</name>
<comment type="caution">
    <text evidence="3">The sequence shown here is derived from an EMBL/GenBank/DDBJ whole genome shotgun (WGS) entry which is preliminary data.</text>
</comment>
<keyword evidence="1" id="KW-0732">Signal</keyword>
<proteinExistence type="predicted"/>
<evidence type="ECO:0000313" key="4">
    <source>
        <dbReference type="Proteomes" id="UP000249061"/>
    </source>
</evidence>
<feature type="signal peptide" evidence="1">
    <location>
        <begin position="1"/>
        <end position="18"/>
    </location>
</feature>
<dbReference type="AlphaFoldDB" id="A0A2W5T5Q1"/>
<evidence type="ECO:0000259" key="2">
    <source>
        <dbReference type="Pfam" id="PF02169"/>
    </source>
</evidence>
<dbReference type="InterPro" id="IPR024952">
    <property type="entry name" value="LPP20-like_dom"/>
</dbReference>
<dbReference type="Proteomes" id="UP000249061">
    <property type="component" value="Unassembled WGS sequence"/>
</dbReference>
<evidence type="ECO:0000313" key="3">
    <source>
        <dbReference type="EMBL" id="PZR10810.1"/>
    </source>
</evidence>
<dbReference type="Pfam" id="PF02169">
    <property type="entry name" value="LPP20"/>
    <property type="match status" value="1"/>
</dbReference>
<accession>A0A2W5T5Q1</accession>
<gene>
    <name evidence="3" type="ORF">DI536_19235</name>
</gene>
<feature type="domain" description="Lipoprotein LPP20-like" evidence="2">
    <location>
        <begin position="64"/>
        <end position="129"/>
    </location>
</feature>